<name>A0A5B7EW69_PORTR</name>
<accession>A0A5B7EW69</accession>
<comment type="caution">
    <text evidence="2">The sequence shown here is derived from an EMBL/GenBank/DDBJ whole genome shotgun (WGS) entry which is preliminary data.</text>
</comment>
<proteinExistence type="predicted"/>
<dbReference type="AlphaFoldDB" id="A0A5B7EW69"/>
<evidence type="ECO:0000313" key="3">
    <source>
        <dbReference type="Proteomes" id="UP000324222"/>
    </source>
</evidence>
<feature type="region of interest" description="Disordered" evidence="1">
    <location>
        <begin position="18"/>
        <end position="42"/>
    </location>
</feature>
<dbReference type="EMBL" id="VSRR010003548">
    <property type="protein sequence ID" value="MPC36564.1"/>
    <property type="molecule type" value="Genomic_DNA"/>
</dbReference>
<keyword evidence="3" id="KW-1185">Reference proteome</keyword>
<protein>
    <submittedName>
        <fullName evidence="2">Uncharacterized protein</fullName>
    </submittedName>
</protein>
<organism evidence="2 3">
    <name type="scientific">Portunus trituberculatus</name>
    <name type="common">Swimming crab</name>
    <name type="synonym">Neptunus trituberculatus</name>
    <dbReference type="NCBI Taxonomy" id="210409"/>
    <lineage>
        <taxon>Eukaryota</taxon>
        <taxon>Metazoa</taxon>
        <taxon>Ecdysozoa</taxon>
        <taxon>Arthropoda</taxon>
        <taxon>Crustacea</taxon>
        <taxon>Multicrustacea</taxon>
        <taxon>Malacostraca</taxon>
        <taxon>Eumalacostraca</taxon>
        <taxon>Eucarida</taxon>
        <taxon>Decapoda</taxon>
        <taxon>Pleocyemata</taxon>
        <taxon>Brachyura</taxon>
        <taxon>Eubrachyura</taxon>
        <taxon>Portunoidea</taxon>
        <taxon>Portunidae</taxon>
        <taxon>Portuninae</taxon>
        <taxon>Portunus</taxon>
    </lineage>
</organism>
<evidence type="ECO:0000313" key="2">
    <source>
        <dbReference type="EMBL" id="MPC36564.1"/>
    </source>
</evidence>
<gene>
    <name evidence="2" type="ORF">E2C01_030027</name>
</gene>
<reference evidence="2 3" key="1">
    <citation type="submission" date="2019-05" db="EMBL/GenBank/DDBJ databases">
        <title>Another draft genome of Portunus trituberculatus and its Hox gene families provides insights of decapod evolution.</title>
        <authorList>
            <person name="Jeong J.-H."/>
            <person name="Song I."/>
            <person name="Kim S."/>
            <person name="Choi T."/>
            <person name="Kim D."/>
            <person name="Ryu S."/>
            <person name="Kim W."/>
        </authorList>
    </citation>
    <scope>NUCLEOTIDE SEQUENCE [LARGE SCALE GENOMIC DNA]</scope>
    <source>
        <tissue evidence="2">Muscle</tissue>
    </source>
</reference>
<sequence length="102" mass="11271">MVAGYARQIIPESEGWWTGAGRWLTGPDTHSSRNRSRGSTTSQRLLMNAVVRHSCNYAETQAPQWSRRRVVGSLVSRGASGDGGWQGRAIIFSLMPPRAHHP</sequence>
<evidence type="ECO:0000256" key="1">
    <source>
        <dbReference type="SAM" id="MobiDB-lite"/>
    </source>
</evidence>
<dbReference type="Proteomes" id="UP000324222">
    <property type="component" value="Unassembled WGS sequence"/>
</dbReference>